<accession>A0A1K0JVL0</accession>
<name>A0A1K0JVL0_CUPNE</name>
<dbReference type="AlphaFoldDB" id="A0A1K0JVL0"/>
<proteinExistence type="predicted"/>
<evidence type="ECO:0000313" key="1">
    <source>
        <dbReference type="EMBL" id="SCU91621.1"/>
    </source>
</evidence>
<sequence>MAYGREIGCPLRWSKPRILQLYIKSESIPLSVDQSAEFTGCHCRHFRRCRQLPENRSYDLFLPNALYLSPRYQTSNVNGTWQIESGLGISITFNTLKHRLISNSLNQHCFPCSAHYRIKVASDRVALHLTLHRRHRHLRTNHPGQA</sequence>
<protein>
    <submittedName>
        <fullName evidence="1">Uncharacterized protein</fullName>
    </submittedName>
</protein>
<reference evidence="1" key="1">
    <citation type="submission" date="2016-09" db="EMBL/GenBank/DDBJ databases">
        <authorList>
            <person name="Capua I."/>
            <person name="De Benedictis P."/>
            <person name="Joannis T."/>
            <person name="Lombin L.H."/>
            <person name="Cattoli G."/>
        </authorList>
    </citation>
    <scope>NUCLEOTIDE SEQUENCE</scope>
    <source>
        <strain evidence="1">B9</strain>
    </source>
</reference>
<dbReference type="EMBL" id="FMSH01000455">
    <property type="protein sequence ID" value="SCU91621.1"/>
    <property type="molecule type" value="Genomic_DNA"/>
</dbReference>
<gene>
    <name evidence="1" type="ORF">CNECB9_5080015</name>
</gene>
<organism evidence="1">
    <name type="scientific">Cupriavidus necator</name>
    <name type="common">Alcaligenes eutrophus</name>
    <name type="synonym">Ralstonia eutropha</name>
    <dbReference type="NCBI Taxonomy" id="106590"/>
    <lineage>
        <taxon>Bacteria</taxon>
        <taxon>Pseudomonadati</taxon>
        <taxon>Pseudomonadota</taxon>
        <taxon>Betaproteobacteria</taxon>
        <taxon>Burkholderiales</taxon>
        <taxon>Burkholderiaceae</taxon>
        <taxon>Cupriavidus</taxon>
    </lineage>
</organism>